<dbReference type="Gene3D" id="3.90.850.10">
    <property type="entry name" value="Fumarylacetoacetase-like, C-terminal domain"/>
    <property type="match status" value="1"/>
</dbReference>
<organism evidence="4 5">
    <name type="scientific">Streptoalloteichus hindustanus</name>
    <dbReference type="NCBI Taxonomy" id="2017"/>
    <lineage>
        <taxon>Bacteria</taxon>
        <taxon>Bacillati</taxon>
        <taxon>Actinomycetota</taxon>
        <taxon>Actinomycetes</taxon>
        <taxon>Pseudonocardiales</taxon>
        <taxon>Pseudonocardiaceae</taxon>
        <taxon>Streptoalloteichus</taxon>
    </lineage>
</organism>
<sequence>MRIARIVHPEGIAFAAVQGEPGAALDDLVASEIDEHPFGTVTFTGRAWKLADVRLLAPILPSKVVCVGKNYAEHAEEMGGPAPADPVIFLKPPTAVVGPNAEIRLPANSERVDYEGELAVVIGRPCRDVPAERAAQMVLGYTIANDVTARDQQKADGQWARAKGYDTFCPLGPWIDTTVDPADLAIRTELDGQVRQDSRTSQLIHDVPKLIEWVSSVMTLLPGDVILTGTPAGVGPVRPGQTVSVTVEGIGTLSNPVGRRS</sequence>
<keyword evidence="5" id="KW-1185">Reference proteome</keyword>
<protein>
    <submittedName>
        <fullName evidence="4">2-keto-4-pentenoate hydratase/2-oxohepta-3-ene-1,7-dioic acid hydratase (Catechol pathway)</fullName>
    </submittedName>
</protein>
<dbReference type="RefSeq" id="WP_073485403.1">
    <property type="nucleotide sequence ID" value="NZ_FQVN01000006.1"/>
</dbReference>
<dbReference type="GO" id="GO:0046872">
    <property type="term" value="F:metal ion binding"/>
    <property type="evidence" value="ECO:0007669"/>
    <property type="project" value="UniProtKB-KW"/>
</dbReference>
<dbReference type="STRING" id="2017.SAMN05444320_106227"/>
<reference evidence="4 5" key="1">
    <citation type="submission" date="2016-11" db="EMBL/GenBank/DDBJ databases">
        <authorList>
            <person name="Jaros S."/>
            <person name="Januszkiewicz K."/>
            <person name="Wedrychowicz H."/>
        </authorList>
    </citation>
    <scope>NUCLEOTIDE SEQUENCE [LARGE SCALE GENOMIC DNA]</scope>
    <source>
        <strain evidence="4 5">DSM 44523</strain>
    </source>
</reference>
<dbReference type="EMBL" id="FQVN01000006">
    <property type="protein sequence ID" value="SHG06088.1"/>
    <property type="molecule type" value="Genomic_DNA"/>
</dbReference>
<evidence type="ECO:0000259" key="3">
    <source>
        <dbReference type="Pfam" id="PF10370"/>
    </source>
</evidence>
<dbReference type="InterPro" id="IPR011234">
    <property type="entry name" value="Fumarylacetoacetase-like_C"/>
</dbReference>
<proteinExistence type="predicted"/>
<gene>
    <name evidence="4" type="ORF">SAMN05444320_106227</name>
</gene>
<dbReference type="GO" id="GO:0019752">
    <property type="term" value="P:carboxylic acid metabolic process"/>
    <property type="evidence" value="ECO:0007669"/>
    <property type="project" value="UniProtKB-ARBA"/>
</dbReference>
<dbReference type="InterPro" id="IPR036663">
    <property type="entry name" value="Fumarylacetoacetase_C_sf"/>
</dbReference>
<dbReference type="Pfam" id="PF01557">
    <property type="entry name" value="FAA_hydrolase"/>
    <property type="match status" value="1"/>
</dbReference>
<dbReference type="AlphaFoldDB" id="A0A1M5GQZ6"/>
<dbReference type="SUPFAM" id="SSF56529">
    <property type="entry name" value="FAH"/>
    <property type="match status" value="1"/>
</dbReference>
<evidence type="ECO:0000259" key="2">
    <source>
        <dbReference type="Pfam" id="PF01557"/>
    </source>
</evidence>
<feature type="domain" description="Fumarylacetoacetase-like C-terminal" evidence="2">
    <location>
        <begin position="63"/>
        <end position="257"/>
    </location>
</feature>
<dbReference type="OrthoDB" id="9805307at2"/>
<dbReference type="Pfam" id="PF10370">
    <property type="entry name" value="Rv2993c-like_N"/>
    <property type="match status" value="1"/>
</dbReference>
<dbReference type="InterPro" id="IPR018833">
    <property type="entry name" value="Rv2993c-like_N"/>
</dbReference>
<evidence type="ECO:0000256" key="1">
    <source>
        <dbReference type="ARBA" id="ARBA00022723"/>
    </source>
</evidence>
<name>A0A1M5GQZ6_STRHI</name>
<dbReference type="PANTHER" id="PTHR11820:SF7">
    <property type="entry name" value="ACYLPYRUVASE FAHD1, MITOCHONDRIAL"/>
    <property type="match status" value="1"/>
</dbReference>
<accession>A0A1M5GQZ6</accession>
<evidence type="ECO:0000313" key="4">
    <source>
        <dbReference type="EMBL" id="SHG06088.1"/>
    </source>
</evidence>
<dbReference type="GO" id="GO:0016853">
    <property type="term" value="F:isomerase activity"/>
    <property type="evidence" value="ECO:0007669"/>
    <property type="project" value="UniProtKB-ARBA"/>
</dbReference>
<evidence type="ECO:0000313" key="5">
    <source>
        <dbReference type="Proteomes" id="UP000184501"/>
    </source>
</evidence>
<dbReference type="Gene3D" id="2.30.30.370">
    <property type="entry name" value="FAH"/>
    <property type="match status" value="1"/>
</dbReference>
<dbReference type="GO" id="GO:0018773">
    <property type="term" value="F:acetylpyruvate hydrolase activity"/>
    <property type="evidence" value="ECO:0007669"/>
    <property type="project" value="TreeGrafter"/>
</dbReference>
<keyword evidence="1" id="KW-0479">Metal-binding</keyword>
<feature type="domain" description="Rv2993c-like N-terminal" evidence="3">
    <location>
        <begin position="1"/>
        <end position="58"/>
    </location>
</feature>
<dbReference type="PANTHER" id="PTHR11820">
    <property type="entry name" value="ACYLPYRUVASE"/>
    <property type="match status" value="1"/>
</dbReference>
<dbReference type="Proteomes" id="UP000184501">
    <property type="component" value="Unassembled WGS sequence"/>
</dbReference>
<dbReference type="FunFam" id="3.90.850.10:FF:000002">
    <property type="entry name" value="2-hydroxyhepta-2,4-diene-1,7-dioate isomerase"/>
    <property type="match status" value="1"/>
</dbReference>